<keyword evidence="3 4" id="KW-0342">GTP-binding</keyword>
<evidence type="ECO:0000256" key="2">
    <source>
        <dbReference type="ARBA" id="ARBA00022741"/>
    </source>
</evidence>
<dbReference type="EMBL" id="CVQI01036939">
    <property type="protein sequence ID" value="CRK47772.1"/>
    <property type="molecule type" value="Genomic_DNA"/>
</dbReference>
<dbReference type="GO" id="GO:0009267">
    <property type="term" value="P:cellular response to starvation"/>
    <property type="evidence" value="ECO:0007669"/>
    <property type="project" value="TreeGrafter"/>
</dbReference>
<comment type="subunit">
    <text evidence="4">Component of the GSE complex.</text>
</comment>
<dbReference type="GO" id="GO:0003924">
    <property type="term" value="F:GTPase activity"/>
    <property type="evidence" value="ECO:0007669"/>
    <property type="project" value="UniProtKB-UniRule"/>
</dbReference>
<comment type="function">
    <text evidence="4">GTPase involved in activation of the TORC1 signaling pathway, which promotes growth and represses autophagy in nutrient-rich conditions.</text>
</comment>
<keyword evidence="2 4" id="KW-0547">Nucleotide-binding</keyword>
<dbReference type="PANTHER" id="PTHR11259">
    <property type="entry name" value="RAS-RELATED GTP BINDING RAG/GTR YEAST"/>
    <property type="match status" value="1"/>
</dbReference>
<dbReference type="InterPro" id="IPR006762">
    <property type="entry name" value="Gtr1_RagA"/>
</dbReference>
<evidence type="ECO:0000256" key="3">
    <source>
        <dbReference type="ARBA" id="ARBA00023134"/>
    </source>
</evidence>
<evidence type="ECO:0000256" key="5">
    <source>
        <dbReference type="SAM" id="MobiDB-lite"/>
    </source>
</evidence>
<dbReference type="GO" id="GO:0005634">
    <property type="term" value="C:nucleus"/>
    <property type="evidence" value="ECO:0007669"/>
    <property type="project" value="TreeGrafter"/>
</dbReference>
<accession>A0A0G4NMT6</accession>
<proteinExistence type="inferred from homology"/>
<evidence type="ECO:0000256" key="1">
    <source>
        <dbReference type="ARBA" id="ARBA00007756"/>
    </source>
</evidence>
<comment type="similarity">
    <text evidence="1 4">Belongs to the GTR/RAG GTP-binding protein family.</text>
</comment>
<evidence type="ECO:0000313" key="7">
    <source>
        <dbReference type="Proteomes" id="UP000045706"/>
    </source>
</evidence>
<name>A0A0G4NMT6_VERLO</name>
<dbReference type="PANTHER" id="PTHR11259:SF2">
    <property type="entry name" value="GH16429P"/>
    <property type="match status" value="1"/>
</dbReference>
<feature type="compositionally biased region" description="Basic and acidic residues" evidence="5">
    <location>
        <begin position="46"/>
        <end position="62"/>
    </location>
</feature>
<dbReference type="Proteomes" id="UP000045706">
    <property type="component" value="Unassembled WGS sequence"/>
</dbReference>
<feature type="compositionally biased region" description="Polar residues" evidence="5">
    <location>
        <begin position="29"/>
        <end position="41"/>
    </location>
</feature>
<dbReference type="GO" id="GO:0005525">
    <property type="term" value="F:GTP binding"/>
    <property type="evidence" value="ECO:0007669"/>
    <property type="project" value="UniProtKB-UniRule"/>
</dbReference>
<reference evidence="7" key="1">
    <citation type="submission" date="2015-05" db="EMBL/GenBank/DDBJ databases">
        <authorList>
            <person name="Fogelqvist Johan"/>
        </authorList>
    </citation>
    <scope>NUCLEOTIDE SEQUENCE [LARGE SCALE GENOMIC DNA]</scope>
</reference>
<dbReference type="GO" id="GO:1904263">
    <property type="term" value="P:positive regulation of TORC1 signaling"/>
    <property type="evidence" value="ECO:0007669"/>
    <property type="project" value="TreeGrafter"/>
</dbReference>
<dbReference type="GO" id="GO:0010507">
    <property type="term" value="P:negative regulation of autophagy"/>
    <property type="evidence" value="ECO:0007669"/>
    <property type="project" value="TreeGrafter"/>
</dbReference>
<gene>
    <name evidence="6" type="ORF">BN1723_007752</name>
</gene>
<dbReference type="Pfam" id="PF04670">
    <property type="entry name" value="Gtr1_RagA"/>
    <property type="match status" value="1"/>
</dbReference>
<dbReference type="InterPro" id="IPR027417">
    <property type="entry name" value="P-loop_NTPase"/>
</dbReference>
<feature type="region of interest" description="Disordered" evidence="5">
    <location>
        <begin position="1"/>
        <end position="75"/>
    </location>
</feature>
<protein>
    <recommendedName>
        <fullName evidence="4">GTP-binding protein</fullName>
    </recommendedName>
</protein>
<sequence>MTSSPPYSQLSPFQADVGDDPSVQELVAGNSNHESPATLTLQRVFEQSRRGVPKKDDADKPVEVPPGPPAKGKPRLLLMGQRRSGKSSISSVVFHKLPPNETLFLESTARIQKDSMA</sequence>
<organism evidence="6 7">
    <name type="scientific">Verticillium longisporum</name>
    <name type="common">Verticillium dahliae var. longisporum</name>
    <dbReference type="NCBI Taxonomy" id="100787"/>
    <lineage>
        <taxon>Eukaryota</taxon>
        <taxon>Fungi</taxon>
        <taxon>Dikarya</taxon>
        <taxon>Ascomycota</taxon>
        <taxon>Pezizomycotina</taxon>
        <taxon>Sordariomycetes</taxon>
        <taxon>Hypocreomycetidae</taxon>
        <taxon>Glomerellales</taxon>
        <taxon>Plectosphaerellaceae</taxon>
        <taxon>Verticillium</taxon>
    </lineage>
</organism>
<feature type="compositionally biased region" description="Polar residues" evidence="5">
    <location>
        <begin position="1"/>
        <end position="12"/>
    </location>
</feature>
<dbReference type="GO" id="GO:1990131">
    <property type="term" value="C:Gtr1-Gtr2 GTPase complex"/>
    <property type="evidence" value="ECO:0007669"/>
    <property type="project" value="UniProtKB-UniRule"/>
</dbReference>
<evidence type="ECO:0000256" key="4">
    <source>
        <dbReference type="RuleBase" id="RU367014"/>
    </source>
</evidence>
<dbReference type="AlphaFoldDB" id="A0A0G4NMT6"/>
<evidence type="ECO:0000313" key="6">
    <source>
        <dbReference type="EMBL" id="CRK47772.1"/>
    </source>
</evidence>
<dbReference type="Gene3D" id="3.40.50.300">
    <property type="entry name" value="P-loop containing nucleotide triphosphate hydrolases"/>
    <property type="match status" value="1"/>
</dbReference>
<dbReference type="GO" id="GO:0000329">
    <property type="term" value="C:fungal-type vacuole membrane"/>
    <property type="evidence" value="ECO:0007669"/>
    <property type="project" value="TreeGrafter"/>
</dbReference>